<dbReference type="Proteomes" id="UP001197247">
    <property type="component" value="Unassembled WGS sequence"/>
</dbReference>
<keyword evidence="3 7" id="KW-0028">Amino-acid biosynthesis</keyword>
<evidence type="ECO:0000313" key="9">
    <source>
        <dbReference type="EMBL" id="MBT0773690.1"/>
    </source>
</evidence>
<feature type="binding site" evidence="7">
    <location>
        <position position="326"/>
    </location>
    <ligand>
        <name>3-phosphoshikimate</name>
        <dbReference type="ChEBI" id="CHEBI:145989"/>
    </ligand>
</feature>
<protein>
    <recommendedName>
        <fullName evidence="7">3-phosphoshikimate 1-carboxyvinyltransferase</fullName>
        <ecNumber evidence="7">2.5.1.19</ecNumber>
    </recommendedName>
    <alternativeName>
        <fullName evidence="7">5-enolpyruvylshikimate-3-phosphate synthase</fullName>
        <shortName evidence="7">EPSP synthase</shortName>
        <shortName evidence="7">EPSPS</shortName>
    </alternativeName>
</protein>
<feature type="binding site" evidence="7">
    <location>
        <position position="162"/>
    </location>
    <ligand>
        <name>phosphoenolpyruvate</name>
        <dbReference type="ChEBI" id="CHEBI:58702"/>
    </ligand>
</feature>
<dbReference type="EMBL" id="JAHBAY010000019">
    <property type="protein sequence ID" value="MBT0773690.1"/>
    <property type="molecule type" value="Genomic_DNA"/>
</dbReference>
<comment type="caution">
    <text evidence="7">Lacks conserved residue(s) required for the propagation of feature annotation.</text>
</comment>
<keyword evidence="7" id="KW-0963">Cytoplasm</keyword>
<comment type="similarity">
    <text evidence="2 7">Belongs to the EPSP synthase family.</text>
</comment>
<feature type="binding site" evidence="7">
    <location>
        <position position="330"/>
    </location>
    <ligand>
        <name>3-phosphoshikimate</name>
        <dbReference type="ChEBI" id="CHEBI:145989"/>
    </ligand>
</feature>
<evidence type="ECO:0000256" key="2">
    <source>
        <dbReference type="ARBA" id="ARBA00009948"/>
    </source>
</evidence>
<dbReference type="PANTHER" id="PTHR21090:SF5">
    <property type="entry name" value="PENTAFUNCTIONAL AROM POLYPEPTIDE"/>
    <property type="match status" value="1"/>
</dbReference>
<organism evidence="9 10">
    <name type="scientific">Kineosporia corallincola</name>
    <dbReference type="NCBI Taxonomy" id="2835133"/>
    <lineage>
        <taxon>Bacteria</taxon>
        <taxon>Bacillati</taxon>
        <taxon>Actinomycetota</taxon>
        <taxon>Actinomycetes</taxon>
        <taxon>Kineosporiales</taxon>
        <taxon>Kineosporiaceae</taxon>
        <taxon>Kineosporia</taxon>
    </lineage>
</organism>
<dbReference type="InterPro" id="IPR001986">
    <property type="entry name" value="Enolpyruvate_Tfrase_dom"/>
</dbReference>
<dbReference type="EC" id="2.5.1.19" evidence="7"/>
<feature type="domain" description="Enolpyruvate transferase" evidence="8">
    <location>
        <begin position="8"/>
        <end position="408"/>
    </location>
</feature>
<evidence type="ECO:0000256" key="7">
    <source>
        <dbReference type="HAMAP-Rule" id="MF_00210"/>
    </source>
</evidence>
<dbReference type="PROSITE" id="PS00885">
    <property type="entry name" value="EPSP_SYNTHASE_2"/>
    <property type="match status" value="1"/>
</dbReference>
<feature type="binding site" evidence="7">
    <location>
        <position position="14"/>
    </location>
    <ligand>
        <name>3-phosphoshikimate</name>
        <dbReference type="ChEBI" id="CHEBI:145989"/>
    </ligand>
</feature>
<evidence type="ECO:0000256" key="6">
    <source>
        <dbReference type="ARBA" id="ARBA00044633"/>
    </source>
</evidence>
<feature type="binding site" evidence="7">
    <location>
        <position position="87"/>
    </location>
    <ligand>
        <name>phosphoenolpyruvate</name>
        <dbReference type="ChEBI" id="CHEBI:58702"/>
    </ligand>
</feature>
<feature type="binding site" evidence="7">
    <location>
        <position position="375"/>
    </location>
    <ligand>
        <name>phosphoenolpyruvate</name>
        <dbReference type="ChEBI" id="CHEBI:58702"/>
    </ligand>
</feature>
<dbReference type="PIRSF" id="PIRSF000505">
    <property type="entry name" value="EPSPS"/>
    <property type="match status" value="1"/>
</dbReference>
<comment type="caution">
    <text evidence="9">The sequence shown here is derived from an EMBL/GenBank/DDBJ whole genome shotgun (WGS) entry which is preliminary data.</text>
</comment>
<dbReference type="InterPro" id="IPR023193">
    <property type="entry name" value="EPSP_synthase_CS"/>
</dbReference>
<comment type="catalytic activity">
    <reaction evidence="6">
        <text>3-phosphoshikimate + phosphoenolpyruvate = 5-O-(1-carboxyvinyl)-3-phosphoshikimate + phosphate</text>
        <dbReference type="Rhea" id="RHEA:21256"/>
        <dbReference type="ChEBI" id="CHEBI:43474"/>
        <dbReference type="ChEBI" id="CHEBI:57701"/>
        <dbReference type="ChEBI" id="CHEBI:58702"/>
        <dbReference type="ChEBI" id="CHEBI:145989"/>
        <dbReference type="EC" id="2.5.1.19"/>
    </reaction>
    <physiologicalReaction direction="left-to-right" evidence="6">
        <dbReference type="Rhea" id="RHEA:21257"/>
    </physiologicalReaction>
</comment>
<sequence length="419" mass="43771">MPPIATAHVPGSKSVTARALVIAALAPGRTRLIEPLVAADTLAFAAAVRDLGPDVVQEPGVWTVTGLPDGPTGASAGPAKLWCHDSGTAARFLPALAALGHGQVVIDASEQMRARPMAPLLGALRDLGVRVRAAPGDRLPLEIDADGIEGGEVRLDAGVSSQYLTALCLVAPATRRGLRIRLSDVVSVPYVRMTLAMMRDFGVESSWEGDTVVIPPGTYTPGDYRVEADASTASYFFAAAALTGDTVTVPGLGERSHQGDLRFATEVLASMGCTVRVTGDSTTVTGPGQLRSPGTVVMRDISDTMMTLAAIAPFADAPVRIADVANCRVKESDRIDAMATALTACGITVRTGPDWIEVHPGEPHGARVATRADHRIAMSLSVTGLRTPGIELDDPGCVAKTFPAFHEEFAAVREAWAQT</sequence>
<reference evidence="9 10" key="1">
    <citation type="submission" date="2021-05" db="EMBL/GenBank/DDBJ databases">
        <title>Kineosporia and Streptomyces sp. nov. two new marine actinobacteria isolated from Coral.</title>
        <authorList>
            <person name="Buangrab K."/>
            <person name="Sutthacheep M."/>
            <person name="Yeemin T."/>
            <person name="Harunari E."/>
            <person name="Igarashi Y."/>
            <person name="Kanchanasin P."/>
            <person name="Tanasupawat S."/>
            <person name="Phongsopitanun W."/>
        </authorList>
    </citation>
    <scope>NUCLEOTIDE SEQUENCE [LARGE SCALE GENOMIC DNA]</scope>
    <source>
        <strain evidence="9 10">J2-2</strain>
    </source>
</reference>
<gene>
    <name evidence="7 9" type="primary">aroA</name>
    <name evidence="9" type="ORF">KIH74_32395</name>
</gene>
<evidence type="ECO:0000259" key="8">
    <source>
        <dbReference type="Pfam" id="PF00275"/>
    </source>
</evidence>
<dbReference type="Pfam" id="PF00275">
    <property type="entry name" value="EPSP_synthase"/>
    <property type="match status" value="1"/>
</dbReference>
<evidence type="ECO:0000313" key="10">
    <source>
        <dbReference type="Proteomes" id="UP001197247"/>
    </source>
</evidence>
<feature type="binding site" evidence="7">
    <location>
        <position position="162"/>
    </location>
    <ligand>
        <name>3-phosphoshikimate</name>
        <dbReference type="ChEBI" id="CHEBI:145989"/>
    </ligand>
</feature>
<dbReference type="CDD" id="cd01556">
    <property type="entry name" value="EPSP_synthase"/>
    <property type="match status" value="1"/>
</dbReference>
<evidence type="ECO:0000256" key="5">
    <source>
        <dbReference type="ARBA" id="ARBA00023141"/>
    </source>
</evidence>
<dbReference type="SUPFAM" id="SSF55205">
    <property type="entry name" value="EPT/RTPC-like"/>
    <property type="match status" value="1"/>
</dbReference>
<dbReference type="HAMAP" id="MF_00210">
    <property type="entry name" value="EPSP_synth"/>
    <property type="match status" value="1"/>
</dbReference>
<keyword evidence="4 7" id="KW-0808">Transferase</keyword>
<evidence type="ECO:0000256" key="3">
    <source>
        <dbReference type="ARBA" id="ARBA00022605"/>
    </source>
</evidence>
<name>A0ABS5TSD1_9ACTN</name>
<feature type="binding site" evidence="7">
    <location>
        <position position="334"/>
    </location>
    <ligand>
        <name>phosphoenolpyruvate</name>
        <dbReference type="ChEBI" id="CHEBI:58702"/>
    </ligand>
</feature>
<dbReference type="GO" id="GO:0003866">
    <property type="term" value="F:3-phosphoshikimate 1-carboxyvinyltransferase activity"/>
    <property type="evidence" value="ECO:0007669"/>
    <property type="project" value="UniProtKB-EC"/>
</dbReference>
<feature type="binding site" evidence="7">
    <location>
        <position position="160"/>
    </location>
    <ligand>
        <name>3-phosphoshikimate</name>
        <dbReference type="ChEBI" id="CHEBI:145989"/>
    </ligand>
</feature>
<keyword evidence="5 7" id="KW-0057">Aromatic amino acid biosynthesis</keyword>
<feature type="active site" description="Proton acceptor" evidence="7">
    <location>
        <position position="303"/>
    </location>
</feature>
<dbReference type="InterPro" id="IPR006264">
    <property type="entry name" value="EPSP_synthase"/>
</dbReference>
<accession>A0ABS5TSD1</accession>
<proteinExistence type="inferred from homology"/>
<feature type="binding site" evidence="7">
    <location>
        <position position="13"/>
    </location>
    <ligand>
        <name>3-phosphoshikimate</name>
        <dbReference type="ChEBI" id="CHEBI:145989"/>
    </ligand>
</feature>
<dbReference type="PANTHER" id="PTHR21090">
    <property type="entry name" value="AROM/DEHYDROQUINATE SYNTHASE"/>
    <property type="match status" value="1"/>
</dbReference>
<keyword evidence="10" id="KW-1185">Reference proteome</keyword>
<dbReference type="Gene3D" id="3.65.10.10">
    <property type="entry name" value="Enolpyruvate transferase domain"/>
    <property type="match status" value="2"/>
</dbReference>
<feature type="binding site" evidence="7">
    <location>
        <position position="400"/>
    </location>
    <ligand>
        <name>phosphoenolpyruvate</name>
        <dbReference type="ChEBI" id="CHEBI:58702"/>
    </ligand>
</feature>
<feature type="binding site" evidence="7">
    <location>
        <position position="13"/>
    </location>
    <ligand>
        <name>phosphoenolpyruvate</name>
        <dbReference type="ChEBI" id="CHEBI:58702"/>
    </ligand>
</feature>
<dbReference type="NCBIfam" id="TIGR01356">
    <property type="entry name" value="aroA"/>
    <property type="match status" value="1"/>
</dbReference>
<dbReference type="InterPro" id="IPR013792">
    <property type="entry name" value="RNA3'P_cycl/enolpyr_Trfase_a/b"/>
</dbReference>
<feature type="binding site" evidence="7">
    <location>
        <position position="161"/>
    </location>
    <ligand>
        <name>3-phosphoshikimate</name>
        <dbReference type="ChEBI" id="CHEBI:145989"/>
    </ligand>
</feature>
<comment type="subcellular location">
    <subcellularLocation>
        <location evidence="7">Cytoplasm</location>
    </subcellularLocation>
</comment>
<comment type="pathway">
    <text evidence="1 7">Metabolic intermediate biosynthesis; chorismate biosynthesis; chorismate from D-erythrose 4-phosphate and phosphoenolpyruvate: step 6/7.</text>
</comment>
<feature type="binding site" evidence="7">
    <location>
        <position position="303"/>
    </location>
    <ligand>
        <name>3-phosphoshikimate</name>
        <dbReference type="ChEBI" id="CHEBI:145989"/>
    </ligand>
</feature>
<comment type="function">
    <text evidence="7">Catalyzes the transfer of the enolpyruvyl moiety of phosphoenolpyruvate (PEP) to the 5-hydroxyl of shikimate-3-phosphate (S3P) to produce enolpyruvyl shikimate-3-phosphate and inorganic phosphate.</text>
</comment>
<feature type="binding site" evidence="7">
    <location>
        <position position="18"/>
    </location>
    <ligand>
        <name>3-phosphoshikimate</name>
        <dbReference type="ChEBI" id="CHEBI:145989"/>
    </ligand>
</feature>
<evidence type="ECO:0000256" key="1">
    <source>
        <dbReference type="ARBA" id="ARBA00004811"/>
    </source>
</evidence>
<evidence type="ECO:0000256" key="4">
    <source>
        <dbReference type="ARBA" id="ARBA00022679"/>
    </source>
</evidence>
<dbReference type="InterPro" id="IPR036968">
    <property type="entry name" value="Enolpyruvate_Tfrase_sf"/>
</dbReference>
<feature type="binding site" evidence="7">
    <location>
        <position position="115"/>
    </location>
    <ligand>
        <name>phosphoenolpyruvate</name>
        <dbReference type="ChEBI" id="CHEBI:58702"/>
    </ligand>
</feature>
<comment type="subunit">
    <text evidence="7">Monomer.</text>
</comment>